<dbReference type="PANTHER" id="PTHR30399:SF1">
    <property type="entry name" value="UTP PYROPHOSPHATASE"/>
    <property type="match status" value="1"/>
</dbReference>
<evidence type="ECO:0000313" key="2">
    <source>
        <dbReference type="EMBL" id="KKQ28050.1"/>
    </source>
</evidence>
<dbReference type="AlphaFoldDB" id="A0A0G0GPF7"/>
<dbReference type="EMBL" id="LBSX01000002">
    <property type="protein sequence ID" value="KKQ28050.1"/>
    <property type="molecule type" value="Genomic_DNA"/>
</dbReference>
<gene>
    <name evidence="2" type="ORF">US42_C0002G0005</name>
</gene>
<name>A0A0G0GPF7_9BACT</name>
<reference evidence="2 3" key="1">
    <citation type="journal article" date="2015" name="Nature">
        <title>rRNA introns, odd ribosomes, and small enigmatic genomes across a large radiation of phyla.</title>
        <authorList>
            <person name="Brown C.T."/>
            <person name="Hug L.A."/>
            <person name="Thomas B.C."/>
            <person name="Sharon I."/>
            <person name="Castelle C.J."/>
            <person name="Singh A."/>
            <person name="Wilkins M.J."/>
            <person name="Williams K.H."/>
            <person name="Banfield J.F."/>
        </authorList>
    </citation>
    <scope>NUCLEOTIDE SEQUENCE [LARGE SCALE GENOMIC DNA]</scope>
</reference>
<comment type="caution">
    <text evidence="2">The sequence shown here is derived from an EMBL/GenBank/DDBJ whole genome shotgun (WGS) entry which is preliminary data.</text>
</comment>
<evidence type="ECO:0000259" key="1">
    <source>
        <dbReference type="Pfam" id="PF01863"/>
    </source>
</evidence>
<dbReference type="STRING" id="1619046.US42_C0002G0005"/>
<proteinExistence type="predicted"/>
<dbReference type="Gene3D" id="3.30.2010.10">
    <property type="entry name" value="Metalloproteases ('zincins'), catalytic domain"/>
    <property type="match status" value="1"/>
</dbReference>
<evidence type="ECO:0000313" key="3">
    <source>
        <dbReference type="Proteomes" id="UP000034849"/>
    </source>
</evidence>
<dbReference type="CDD" id="cd07344">
    <property type="entry name" value="M48_yhfN_like"/>
    <property type="match status" value="1"/>
</dbReference>
<organism evidence="2 3">
    <name type="scientific">Candidatus Magasanikbacteria bacterium GW2011_GWC2_37_14</name>
    <dbReference type="NCBI Taxonomy" id="1619046"/>
    <lineage>
        <taxon>Bacteria</taxon>
        <taxon>Candidatus Magasanikiibacteriota</taxon>
    </lineage>
</organism>
<dbReference type="PANTHER" id="PTHR30399">
    <property type="entry name" value="UNCHARACTERIZED PROTEIN YGJP"/>
    <property type="match status" value="1"/>
</dbReference>
<sequence>MTETLKKPLPSFPACQARAKKLINERLKFYNQFYNFKYNRLAIRRQKTRWGSCSSKKHLNFNYKLFFLPLELVDYVVVHELCHLAEMNHGKKFWQLVAQTIPDHKIRKKILNKSFIKF</sequence>
<dbReference type="Proteomes" id="UP000034849">
    <property type="component" value="Unassembled WGS sequence"/>
</dbReference>
<accession>A0A0G0GPF7</accession>
<feature type="domain" description="YgjP-like metallopeptidase" evidence="1">
    <location>
        <begin position="16"/>
        <end position="113"/>
    </location>
</feature>
<dbReference type="InterPro" id="IPR002725">
    <property type="entry name" value="YgjP-like_metallopeptidase"/>
</dbReference>
<dbReference type="Pfam" id="PF01863">
    <property type="entry name" value="YgjP-like"/>
    <property type="match status" value="1"/>
</dbReference>
<dbReference type="InterPro" id="IPR053136">
    <property type="entry name" value="UTP_pyrophosphatase-like"/>
</dbReference>
<protein>
    <recommendedName>
        <fullName evidence="1">YgjP-like metallopeptidase domain-containing protein</fullName>
    </recommendedName>
</protein>